<dbReference type="OrthoDB" id="10434227at2759"/>
<organism evidence="2 3">
    <name type="scientific">Mytilus galloprovincialis</name>
    <name type="common">Mediterranean mussel</name>
    <dbReference type="NCBI Taxonomy" id="29158"/>
    <lineage>
        <taxon>Eukaryota</taxon>
        <taxon>Metazoa</taxon>
        <taxon>Spiralia</taxon>
        <taxon>Lophotrochozoa</taxon>
        <taxon>Mollusca</taxon>
        <taxon>Bivalvia</taxon>
        <taxon>Autobranchia</taxon>
        <taxon>Pteriomorphia</taxon>
        <taxon>Mytilida</taxon>
        <taxon>Mytiloidea</taxon>
        <taxon>Mytilidae</taxon>
        <taxon>Mytilinae</taxon>
        <taxon>Mytilus</taxon>
    </lineage>
</organism>
<evidence type="ECO:0000313" key="3">
    <source>
        <dbReference type="Proteomes" id="UP000596742"/>
    </source>
</evidence>
<protein>
    <recommendedName>
        <fullName evidence="1">Mab-21-like HhH/H2TH-like domain-containing protein</fullName>
    </recommendedName>
</protein>
<dbReference type="Pfam" id="PF20266">
    <property type="entry name" value="Mab-21_C"/>
    <property type="match status" value="1"/>
</dbReference>
<dbReference type="PANTHER" id="PTHR10656:SF69">
    <property type="entry name" value="MAB-21-LIKE HHH_H2TH-LIKE DOMAIN-CONTAINING PROTEIN"/>
    <property type="match status" value="1"/>
</dbReference>
<dbReference type="AlphaFoldDB" id="A0A8B6DGA8"/>
<evidence type="ECO:0000313" key="2">
    <source>
        <dbReference type="EMBL" id="VDI18586.1"/>
    </source>
</evidence>
<keyword evidence="3" id="KW-1185">Reference proteome</keyword>
<accession>A0A8B6DGA8</accession>
<proteinExistence type="predicted"/>
<name>A0A8B6DGA8_MYTGA</name>
<feature type="domain" description="Mab-21-like HhH/H2TH-like" evidence="1">
    <location>
        <begin position="210"/>
        <end position="302"/>
    </location>
</feature>
<sequence>MESMTIEKHESLNFYNYLCQKIGSEEVVKVRRLALVINDIGQNTNQITSGSKGEGLDLKGSDIDVMTIDCNIEVIESEKDFNIQHQRLSFVINTEETQPCFTQLYLITHHHNLILNFVDPLGLLNLLEMKHLRNVLSNEQYKQWCISHYFSSNLPFKLHGPCISSKDGQYDFAWCLKCETWICQAKPWISRPRTAWPSPELIFSHTQLLCYAMLKILLKELVDRNEDLEGLLCSYYMKTLMFWISEETDPYLWRPDNIIPCFMASLKRLLYCVRYSILSHYFIPENNLFLLRFNTNNKEKIITILTNFYRQGINCFVSSETLQDYKNQCNETTKSSISRNSRLLQQIMPTFDTIRMMFEAGLVLRLLYAFLHSSRTGTSRVLFALQISEAYMVVADKNQYPNSTGNKHRYVSYKSDLNRLVIGLNADAVSGLLKLASFFYVHKNYEASLTMLTMISYTLQKCTDEKIDFSFFDCEKTLNPIQKHVLSLMKRENLGTLMKSSIIHPCTFQKDSSIIPQELQLDVSGKRTFF</sequence>
<gene>
    <name evidence="2" type="ORF">MGAL_10B018425</name>
</gene>
<dbReference type="EMBL" id="UYJE01003363">
    <property type="protein sequence ID" value="VDI18586.1"/>
    <property type="molecule type" value="Genomic_DNA"/>
</dbReference>
<dbReference type="InterPro" id="IPR046906">
    <property type="entry name" value="Mab-21_HhH/H2TH-like"/>
</dbReference>
<evidence type="ECO:0000259" key="1">
    <source>
        <dbReference type="Pfam" id="PF20266"/>
    </source>
</evidence>
<dbReference type="InterPro" id="IPR024810">
    <property type="entry name" value="MAB21L/cGLR"/>
</dbReference>
<dbReference type="PANTHER" id="PTHR10656">
    <property type="entry name" value="CELL FATE DETERMINING PROTEIN MAB21-RELATED"/>
    <property type="match status" value="1"/>
</dbReference>
<dbReference type="Proteomes" id="UP000596742">
    <property type="component" value="Unassembled WGS sequence"/>
</dbReference>
<reference evidence="2" key="1">
    <citation type="submission" date="2018-11" db="EMBL/GenBank/DDBJ databases">
        <authorList>
            <person name="Alioto T."/>
            <person name="Alioto T."/>
        </authorList>
    </citation>
    <scope>NUCLEOTIDE SEQUENCE</scope>
</reference>
<dbReference type="SMART" id="SM01265">
    <property type="entry name" value="Mab-21"/>
    <property type="match status" value="1"/>
</dbReference>
<dbReference type="Gene3D" id="1.10.1410.40">
    <property type="match status" value="1"/>
</dbReference>
<comment type="caution">
    <text evidence="2">The sequence shown here is derived from an EMBL/GenBank/DDBJ whole genome shotgun (WGS) entry which is preliminary data.</text>
</comment>